<dbReference type="GO" id="GO:0016126">
    <property type="term" value="P:sterol biosynthetic process"/>
    <property type="evidence" value="ECO:0007669"/>
    <property type="project" value="TreeGrafter"/>
</dbReference>
<dbReference type="InterPro" id="IPR002202">
    <property type="entry name" value="HMG_CoA_Rdtase"/>
</dbReference>
<dbReference type="PANTHER" id="PTHR10572">
    <property type="entry name" value="3-HYDROXY-3-METHYLGLUTARYL-COENZYME A REDUCTASE"/>
    <property type="match status" value="1"/>
</dbReference>
<dbReference type="InterPro" id="IPR023074">
    <property type="entry name" value="HMG_CoA_Rdtase_cat_sf"/>
</dbReference>
<evidence type="ECO:0000313" key="2">
    <source>
        <dbReference type="Proteomes" id="UP001187471"/>
    </source>
</evidence>
<dbReference type="Pfam" id="PF00368">
    <property type="entry name" value="HMG-CoA_red"/>
    <property type="match status" value="1"/>
</dbReference>
<gene>
    <name evidence="1" type="ORF">RJ640_010104</name>
</gene>
<protein>
    <recommendedName>
        <fullName evidence="3">Hydroxymethylglutaryl-CoA reductase (NADPH)</fullName>
    </recommendedName>
</protein>
<dbReference type="GO" id="GO:0008299">
    <property type="term" value="P:isoprenoid biosynthetic process"/>
    <property type="evidence" value="ECO:0007669"/>
    <property type="project" value="TreeGrafter"/>
</dbReference>
<name>A0AA88R7A4_9ASTE</name>
<dbReference type="PROSITE" id="PS50065">
    <property type="entry name" value="HMG_COA_REDUCTASE_4"/>
    <property type="match status" value="1"/>
</dbReference>
<evidence type="ECO:0008006" key="3">
    <source>
        <dbReference type="Google" id="ProtNLM"/>
    </source>
</evidence>
<comment type="caution">
    <text evidence="1">The sequence shown here is derived from an EMBL/GenBank/DDBJ whole genome shotgun (WGS) entry which is preliminary data.</text>
</comment>
<dbReference type="InterPro" id="IPR009029">
    <property type="entry name" value="HMG_CoA_Rdtase_sub-bd_dom_sf"/>
</dbReference>
<dbReference type="GO" id="GO:0005778">
    <property type="term" value="C:peroxisomal membrane"/>
    <property type="evidence" value="ECO:0007669"/>
    <property type="project" value="TreeGrafter"/>
</dbReference>
<evidence type="ECO:0000313" key="1">
    <source>
        <dbReference type="EMBL" id="KAK2980693.1"/>
    </source>
</evidence>
<dbReference type="Gene3D" id="3.90.770.10">
    <property type="entry name" value="3-hydroxy-3-methylglutaryl-coenzyme A Reductase, Chain A, domain 2"/>
    <property type="match status" value="1"/>
</dbReference>
<proteinExistence type="predicted"/>
<organism evidence="1 2">
    <name type="scientific">Escallonia rubra</name>
    <dbReference type="NCBI Taxonomy" id="112253"/>
    <lineage>
        <taxon>Eukaryota</taxon>
        <taxon>Viridiplantae</taxon>
        <taxon>Streptophyta</taxon>
        <taxon>Embryophyta</taxon>
        <taxon>Tracheophyta</taxon>
        <taxon>Spermatophyta</taxon>
        <taxon>Magnoliopsida</taxon>
        <taxon>eudicotyledons</taxon>
        <taxon>Gunneridae</taxon>
        <taxon>Pentapetalae</taxon>
        <taxon>asterids</taxon>
        <taxon>campanulids</taxon>
        <taxon>Escalloniales</taxon>
        <taxon>Escalloniaceae</taxon>
        <taxon>Escallonia</taxon>
    </lineage>
</organism>
<dbReference type="GO" id="GO:0015936">
    <property type="term" value="P:coenzyme A metabolic process"/>
    <property type="evidence" value="ECO:0007669"/>
    <property type="project" value="InterPro"/>
</dbReference>
<dbReference type="Proteomes" id="UP001187471">
    <property type="component" value="Unassembled WGS sequence"/>
</dbReference>
<reference evidence="1" key="1">
    <citation type="submission" date="2022-12" db="EMBL/GenBank/DDBJ databases">
        <title>Draft genome assemblies for two species of Escallonia (Escalloniales).</title>
        <authorList>
            <person name="Chanderbali A."/>
            <person name="Dervinis C."/>
            <person name="Anghel I."/>
            <person name="Soltis D."/>
            <person name="Soltis P."/>
            <person name="Zapata F."/>
        </authorList>
    </citation>
    <scope>NUCLEOTIDE SEQUENCE</scope>
    <source>
        <strain evidence="1">UCBG92.1500</strain>
        <tissue evidence="1">Leaf</tissue>
    </source>
</reference>
<dbReference type="SUPFAM" id="SSF56542">
    <property type="entry name" value="Substrate-binding domain of HMG-CoA reductase"/>
    <property type="match status" value="1"/>
</dbReference>
<dbReference type="PANTHER" id="PTHR10572:SF44">
    <property type="entry name" value="3-HYDROXY-3-METHYLGLUTARYL-COENZYME A REDUCTASE 1"/>
    <property type="match status" value="1"/>
</dbReference>
<dbReference type="GO" id="GO:0005789">
    <property type="term" value="C:endoplasmic reticulum membrane"/>
    <property type="evidence" value="ECO:0007669"/>
    <property type="project" value="TreeGrafter"/>
</dbReference>
<dbReference type="EMBL" id="JAVXUO010001609">
    <property type="protein sequence ID" value="KAK2980693.1"/>
    <property type="molecule type" value="Genomic_DNA"/>
</dbReference>
<dbReference type="PRINTS" id="PR00071">
    <property type="entry name" value="HMGCOARDTASE"/>
</dbReference>
<dbReference type="GO" id="GO:0004420">
    <property type="term" value="F:hydroxymethylglutaryl-CoA reductase (NADPH) activity"/>
    <property type="evidence" value="ECO:0007669"/>
    <property type="project" value="InterPro"/>
</dbReference>
<accession>A0AA88R7A4</accession>
<dbReference type="AlphaFoldDB" id="A0AA88R7A4"/>
<sequence>MTSSARKEDTRLAPCVAAPFPKHKKVVDPVVASAPLPFEEDEEVVKAIVAAVTPFYSLESQLDTYYPADPIRTEALQRITGKSLDGLPLIPMGIAVPLFLDDREYSVPMATTDGCLVASTNSGCKAILLKDGMTRAPIPSTETFERTQEKDLLNRKKYKALYQSTTASVSLGPNRYC</sequence>
<keyword evidence="2" id="KW-1185">Reference proteome</keyword>